<sequence>MTVIPNLYIGTSGWSYRWQEILYPPELKSADYLSYYATRFDATEINSSFYHFTMAKTIEKWLATTPEHFRFAPKLNQEITHKRRFTDIHEPLEKFMSRYLLMGKRLGPVLIQIPGSFRYDRLVAETFYRTLREKYETQTYALEARHVSWFGEESLDLLREYNITTVIASAGKRFPGTEVTTTDTAYLRLHGDERMYSSAYSDEKLERYAYMIKDWLEDGKEVWVFFNNTIQGNAVTDADKLRSMILEL</sequence>
<dbReference type="PANTHER" id="PTHR30348">
    <property type="entry name" value="UNCHARACTERIZED PROTEIN YECE"/>
    <property type="match status" value="1"/>
</dbReference>
<dbReference type="Proteomes" id="UP001597374">
    <property type="component" value="Unassembled WGS sequence"/>
</dbReference>
<organism evidence="1 2">
    <name type="scientific">Pontibacter ruber</name>
    <dbReference type="NCBI Taxonomy" id="1343895"/>
    <lineage>
        <taxon>Bacteria</taxon>
        <taxon>Pseudomonadati</taxon>
        <taxon>Bacteroidota</taxon>
        <taxon>Cytophagia</taxon>
        <taxon>Cytophagales</taxon>
        <taxon>Hymenobacteraceae</taxon>
        <taxon>Pontibacter</taxon>
    </lineage>
</organism>
<dbReference type="InterPro" id="IPR036520">
    <property type="entry name" value="UPF0759_sf"/>
</dbReference>
<reference evidence="2" key="1">
    <citation type="journal article" date="2019" name="Int. J. Syst. Evol. Microbiol.">
        <title>The Global Catalogue of Microorganisms (GCM) 10K type strain sequencing project: providing services to taxonomists for standard genome sequencing and annotation.</title>
        <authorList>
            <consortium name="The Broad Institute Genomics Platform"/>
            <consortium name="The Broad Institute Genome Sequencing Center for Infectious Disease"/>
            <person name="Wu L."/>
            <person name="Ma J."/>
        </authorList>
    </citation>
    <scope>NUCLEOTIDE SEQUENCE [LARGE SCALE GENOMIC DNA]</scope>
    <source>
        <strain evidence="2">CGMCC 4.1782</strain>
    </source>
</reference>
<comment type="caution">
    <text evidence="1">The sequence shown here is derived from an EMBL/GenBank/DDBJ whole genome shotgun (WGS) entry which is preliminary data.</text>
</comment>
<dbReference type="RefSeq" id="WP_250429875.1">
    <property type="nucleotide sequence ID" value="NZ_JALPRR010000002.1"/>
</dbReference>
<gene>
    <name evidence="1" type="ORF">ACFSKP_00685</name>
</gene>
<evidence type="ECO:0000313" key="2">
    <source>
        <dbReference type="Proteomes" id="UP001597374"/>
    </source>
</evidence>
<evidence type="ECO:0000313" key="1">
    <source>
        <dbReference type="EMBL" id="MFD2244748.1"/>
    </source>
</evidence>
<dbReference type="Gene3D" id="3.20.20.410">
    <property type="entry name" value="Protein of unknown function UPF0759"/>
    <property type="match status" value="1"/>
</dbReference>
<proteinExistence type="predicted"/>
<dbReference type="Pfam" id="PF01904">
    <property type="entry name" value="DUF72"/>
    <property type="match status" value="1"/>
</dbReference>
<dbReference type="PANTHER" id="PTHR30348:SF14">
    <property type="entry name" value="BLR8050 PROTEIN"/>
    <property type="match status" value="1"/>
</dbReference>
<protein>
    <submittedName>
        <fullName evidence="1">DUF72 domain-containing protein</fullName>
    </submittedName>
</protein>
<keyword evidence="2" id="KW-1185">Reference proteome</keyword>
<dbReference type="InterPro" id="IPR002763">
    <property type="entry name" value="DUF72"/>
</dbReference>
<dbReference type="SUPFAM" id="SSF117396">
    <property type="entry name" value="TM1631-like"/>
    <property type="match status" value="1"/>
</dbReference>
<name>A0ABW5CRT2_9BACT</name>
<accession>A0ABW5CRT2</accession>
<dbReference type="EMBL" id="JBHUIM010000001">
    <property type="protein sequence ID" value="MFD2244748.1"/>
    <property type="molecule type" value="Genomic_DNA"/>
</dbReference>